<dbReference type="PANTHER" id="PTHR22943">
    <property type="entry name" value="7-TRANSMEMBRANE DOMAIN RECEPTOR C.ELEGANS"/>
    <property type="match status" value="1"/>
</dbReference>
<keyword evidence="12" id="KW-0966">Cell projection</keyword>
<dbReference type="RefSeq" id="NP_503619.1">
    <property type="nucleotide sequence ID" value="NM_071218.2"/>
</dbReference>
<evidence type="ECO:0000256" key="12">
    <source>
        <dbReference type="ARBA" id="ARBA00023273"/>
    </source>
</evidence>
<evidence type="ECO:0000256" key="18">
    <source>
        <dbReference type="ARBA" id="ARBA00082489"/>
    </source>
</evidence>
<evidence type="ECO:0000256" key="16">
    <source>
        <dbReference type="ARBA" id="ARBA00067967"/>
    </source>
</evidence>
<dbReference type="UCSC" id="F41B5.8">
    <property type="organism name" value="c. elegans"/>
</dbReference>
<evidence type="ECO:0000256" key="5">
    <source>
        <dbReference type="ARBA" id="ARBA00022692"/>
    </source>
</evidence>
<dbReference type="GO" id="GO:0042048">
    <property type="term" value="P:olfactory behavior"/>
    <property type="evidence" value="ECO:0000318"/>
    <property type="project" value="GO_Central"/>
</dbReference>
<evidence type="ECO:0000256" key="1">
    <source>
        <dbReference type="ARBA" id="ARBA00004272"/>
    </source>
</evidence>
<evidence type="ECO:0000256" key="11">
    <source>
        <dbReference type="ARBA" id="ARBA00023180"/>
    </source>
</evidence>
<dbReference type="PaxDb" id="6239-F41B5.8"/>
<dbReference type="SUPFAM" id="SSF81321">
    <property type="entry name" value="Family A G protein-coupled receptor-like"/>
    <property type="match status" value="1"/>
</dbReference>
<organism evidence="20 21">
    <name type="scientific">Caenorhabditis elegans</name>
    <dbReference type="NCBI Taxonomy" id="6239"/>
    <lineage>
        <taxon>Eukaryota</taxon>
        <taxon>Metazoa</taxon>
        <taxon>Ecdysozoa</taxon>
        <taxon>Nematoda</taxon>
        <taxon>Chromadorea</taxon>
        <taxon>Rhabditida</taxon>
        <taxon>Rhabditina</taxon>
        <taxon>Rhabditomorpha</taxon>
        <taxon>Rhabditoidea</taxon>
        <taxon>Rhabditidae</taxon>
        <taxon>Peloderinae</taxon>
        <taxon>Caenorhabditis</taxon>
    </lineage>
</organism>
<dbReference type="eggNOG" id="ENOG502TFQ2">
    <property type="taxonomic scope" value="Eukaryota"/>
</dbReference>
<dbReference type="AlphaFoldDB" id="O16674"/>
<keyword evidence="9 19" id="KW-0472">Membrane</keyword>
<comment type="function">
    <text evidence="13">An odorant receptor which affects chemotaxis to the volatile odorant diacetyl. Specifies AWA neuronal cell fate via the odr-7 pathway.</text>
</comment>
<evidence type="ECO:0000256" key="19">
    <source>
        <dbReference type="SAM" id="Phobius"/>
    </source>
</evidence>
<keyword evidence="5 19" id="KW-0812">Transmembrane</keyword>
<dbReference type="GeneID" id="185592"/>
<evidence type="ECO:0000256" key="15">
    <source>
        <dbReference type="ARBA" id="ARBA00064300"/>
    </source>
</evidence>
<keyword evidence="6" id="KW-0552">Olfaction</keyword>
<accession>O16674</accession>
<evidence type="ECO:0000256" key="6">
    <source>
        <dbReference type="ARBA" id="ARBA00022725"/>
    </source>
</evidence>
<evidence type="ECO:0000256" key="13">
    <source>
        <dbReference type="ARBA" id="ARBA00054965"/>
    </source>
</evidence>
<name>O16674_CAEEL</name>
<evidence type="ECO:0000256" key="10">
    <source>
        <dbReference type="ARBA" id="ARBA00023170"/>
    </source>
</evidence>
<keyword evidence="10 20" id="KW-0675">Receptor</keyword>
<dbReference type="PANTHER" id="PTHR22943:SF100">
    <property type="entry name" value="SEVEN TM RECEPTOR"/>
    <property type="match status" value="1"/>
</dbReference>
<protein>
    <recommendedName>
        <fullName evidence="16">Serpentine receptor class r-10</fullName>
    </recommendedName>
    <alternativeName>
        <fullName evidence="17">Odorant response abnormal protein 10</fullName>
    </alternativeName>
    <alternativeName>
        <fullName evidence="18">Olfactory receptor 10</fullName>
    </alternativeName>
</protein>
<dbReference type="GO" id="GO:0006935">
    <property type="term" value="P:chemotaxis"/>
    <property type="evidence" value="ECO:0007669"/>
    <property type="project" value="UniProtKB-KW"/>
</dbReference>
<keyword evidence="7 19" id="KW-1133">Transmembrane helix</keyword>
<proteinExistence type="inferred from homology"/>
<dbReference type="GO" id="GO:0005886">
    <property type="term" value="C:plasma membrane"/>
    <property type="evidence" value="ECO:0000318"/>
    <property type="project" value="GO_Central"/>
</dbReference>
<reference evidence="20 21" key="1">
    <citation type="journal article" date="1998" name="Science">
        <title>Genome sequence of the nematode C. elegans: a platform for investigating biology.</title>
        <authorList>
            <consortium name="The C. elegans sequencing consortium"/>
            <person name="Sulson J.E."/>
            <person name="Waterston R."/>
        </authorList>
    </citation>
    <scope>NUCLEOTIDE SEQUENCE [LARGE SCALE GENOMIC DNA]</scope>
    <source>
        <strain evidence="20 21">Bristol N2</strain>
    </source>
</reference>
<evidence type="ECO:0000313" key="21">
    <source>
        <dbReference type="Proteomes" id="UP000001940"/>
    </source>
</evidence>
<evidence type="ECO:0000256" key="8">
    <source>
        <dbReference type="ARBA" id="ARBA00023069"/>
    </source>
</evidence>
<evidence type="ECO:0000256" key="3">
    <source>
        <dbReference type="ARBA" id="ARBA00022500"/>
    </source>
</evidence>
<feature type="transmembrane region" description="Helical" evidence="19">
    <location>
        <begin position="173"/>
        <end position="195"/>
    </location>
</feature>
<feature type="transmembrane region" description="Helical" evidence="19">
    <location>
        <begin position="49"/>
        <end position="67"/>
    </location>
</feature>
<dbReference type="InParanoid" id="O16674"/>
<evidence type="ECO:0000313" key="20">
    <source>
        <dbReference type="EMBL" id="CCD70990.1"/>
    </source>
</evidence>
<dbReference type="PhylomeDB" id="O16674"/>
<evidence type="ECO:0000256" key="4">
    <source>
        <dbReference type="ARBA" id="ARBA00022606"/>
    </source>
</evidence>
<comment type="subunit">
    <text evidence="15">Interacts with odr-4.</text>
</comment>
<dbReference type="KEGG" id="cel:CELE_F41B5.8"/>
<evidence type="ECO:0000313" key="22">
    <source>
        <dbReference type="WormBase" id="F41B5.8a"/>
    </source>
</evidence>
<dbReference type="STRING" id="6239.F41B5.8a.1"/>
<evidence type="ECO:0000256" key="14">
    <source>
        <dbReference type="ARBA" id="ARBA00061678"/>
    </source>
</evidence>
<evidence type="ECO:0000256" key="17">
    <source>
        <dbReference type="ARBA" id="ARBA00078653"/>
    </source>
</evidence>
<comment type="subcellular location">
    <subcellularLocation>
        <location evidence="1">Cell projection</location>
        <location evidence="1">Cilium membrane</location>
        <topology evidence="1">Multi-pass membrane protein</topology>
    </subcellularLocation>
</comment>
<dbReference type="WormBase" id="F41B5.8a">
    <property type="protein sequence ID" value="CE25880"/>
    <property type="gene ID" value="WBGene00006279"/>
    <property type="gene designation" value="str-253"/>
</dbReference>
<feature type="transmembrane region" description="Helical" evidence="19">
    <location>
        <begin position="101"/>
        <end position="119"/>
    </location>
</feature>
<dbReference type="GO" id="GO:0038022">
    <property type="term" value="F:G protein-coupled olfactory receptor activity"/>
    <property type="evidence" value="ECO:0000318"/>
    <property type="project" value="GO_Central"/>
</dbReference>
<feature type="transmembrane region" description="Helical" evidence="19">
    <location>
        <begin position="302"/>
        <end position="322"/>
    </location>
</feature>
<keyword evidence="4" id="KW-0716">Sensory transduction</keyword>
<comment type="similarity">
    <text evidence="14">Belongs to the nematode receptor-like protein str family.</text>
</comment>
<keyword evidence="2" id="KW-1003">Cell membrane</keyword>
<dbReference type="GO" id="GO:0060170">
    <property type="term" value="C:ciliary membrane"/>
    <property type="evidence" value="ECO:0007669"/>
    <property type="project" value="UniProtKB-SubCell"/>
</dbReference>
<dbReference type="AGR" id="WB:WBGene00006279"/>
<dbReference type="InterPro" id="IPR019428">
    <property type="entry name" value="7TM_GPCR_serpentine_rcpt_Str"/>
</dbReference>
<feature type="transmembrane region" description="Helical" evidence="19">
    <location>
        <begin position="139"/>
        <end position="161"/>
    </location>
</feature>
<dbReference type="GO" id="GO:0007186">
    <property type="term" value="P:G protein-coupled receptor signaling pathway"/>
    <property type="evidence" value="ECO:0000318"/>
    <property type="project" value="GO_Central"/>
</dbReference>
<feature type="transmembrane region" description="Helical" evidence="19">
    <location>
        <begin position="207"/>
        <end position="230"/>
    </location>
</feature>
<dbReference type="FunCoup" id="O16674">
    <property type="interactions" value="6"/>
</dbReference>
<evidence type="ECO:0000256" key="9">
    <source>
        <dbReference type="ARBA" id="ARBA00023136"/>
    </source>
</evidence>
<dbReference type="Bgee" id="WBGene00006279">
    <property type="expression patterns" value="Expressed in multicellular organism and 1 other cell type or tissue"/>
</dbReference>
<keyword evidence="3" id="KW-0145">Chemotaxis</keyword>
<dbReference type="OrthoDB" id="5859535at2759"/>
<keyword evidence="21" id="KW-1185">Reference proteome</keyword>
<keyword evidence="11" id="KW-0325">Glycoprotein</keyword>
<feature type="transmembrane region" description="Helical" evidence="19">
    <location>
        <begin position="16"/>
        <end position="37"/>
    </location>
</feature>
<dbReference type="HOGENOM" id="CLU_036335_2_0_1"/>
<dbReference type="Gene3D" id="1.20.1070.10">
    <property type="entry name" value="Rhodopsin 7-helix transmembrane proteins"/>
    <property type="match status" value="1"/>
</dbReference>
<dbReference type="FunFam" id="1.20.1070.10:FF:000128">
    <property type="entry name" value="Seven TM Receptor"/>
    <property type="match status" value="1"/>
</dbReference>
<feature type="transmembrane region" description="Helical" evidence="19">
    <location>
        <begin position="262"/>
        <end position="282"/>
    </location>
</feature>
<dbReference type="Proteomes" id="UP000001940">
    <property type="component" value="Chromosome V"/>
</dbReference>
<dbReference type="CTD" id="185592"/>
<evidence type="ECO:0000256" key="2">
    <source>
        <dbReference type="ARBA" id="ARBA00022475"/>
    </source>
</evidence>
<evidence type="ECO:0000256" key="7">
    <source>
        <dbReference type="ARBA" id="ARBA00022989"/>
    </source>
</evidence>
<dbReference type="Pfam" id="PF10326">
    <property type="entry name" value="7TM_GPCR_Str"/>
    <property type="match status" value="1"/>
</dbReference>
<gene>
    <name evidence="20 22" type="primary">str-253</name>
    <name evidence="20" type="ORF">CELE_F41B5.8</name>
    <name evidence="22" type="ORF">F41B5.8</name>
</gene>
<dbReference type="EMBL" id="BX284605">
    <property type="protein sequence ID" value="CCD70990.1"/>
    <property type="molecule type" value="Genomic_DNA"/>
</dbReference>
<sequence>MFSEIRVIFAEKTRALFLDASAFFAISINFILIILILTKSPKTLGAYKYLMVYIAFFELAYAGLYVAEKPTFFTKDSAFLLITNTKNSIFPRRISMFVEELFIGFYGLAMAILAIHFIYRYLALSSNIWLHTFESWKLVLWLMFPIANAGIWWFVAAVIFAGKEDSDRYLKKFYLPLAQHLVNFEDIYCIGPFYYLKDVNGKSYINWISFQGTAISLSLICLSFTTMIYFGSKGYKSMSELMSLSTVSDHVKNIHSQLFKTLIFQTMIPVLLMHIPATVTYITSFFNVSSEIFGEILDLSIALYPVLNPLPTIFIVTSYRKAVIDLLCCRKKIVPLSTAEVTNQMATQPMASTL</sequence>
<keyword evidence="8" id="KW-0969">Cilium</keyword>